<organism evidence="1 2">
    <name type="scientific">Eumeta variegata</name>
    <name type="common">Bagworm moth</name>
    <name type="synonym">Eumeta japonica</name>
    <dbReference type="NCBI Taxonomy" id="151549"/>
    <lineage>
        <taxon>Eukaryota</taxon>
        <taxon>Metazoa</taxon>
        <taxon>Ecdysozoa</taxon>
        <taxon>Arthropoda</taxon>
        <taxon>Hexapoda</taxon>
        <taxon>Insecta</taxon>
        <taxon>Pterygota</taxon>
        <taxon>Neoptera</taxon>
        <taxon>Endopterygota</taxon>
        <taxon>Lepidoptera</taxon>
        <taxon>Glossata</taxon>
        <taxon>Ditrysia</taxon>
        <taxon>Tineoidea</taxon>
        <taxon>Psychidae</taxon>
        <taxon>Oiketicinae</taxon>
        <taxon>Eumeta</taxon>
    </lineage>
</organism>
<evidence type="ECO:0000313" key="2">
    <source>
        <dbReference type="Proteomes" id="UP000299102"/>
    </source>
</evidence>
<dbReference type="EMBL" id="BGZK01003587">
    <property type="protein sequence ID" value="GBP02798.1"/>
    <property type="molecule type" value="Genomic_DNA"/>
</dbReference>
<dbReference type="AlphaFoldDB" id="A0A4C1SNJ9"/>
<name>A0A4C1SNJ9_EUMVA</name>
<sequence>MAAITSSASVPAARAPARGAFQKKQTDRRIYFGRRRANTNSKAGNAGHLPVCLSDGATVLTAEFDYILTTRFVSGCLRPSKRSCKPSVQAVATPGCRSGLDKRRRHSNNDPFKFFVNLEKHYSFTRYSDLRDERSSPDGPPSVFGCPLPSLATIRRKHRNEPDILQKICQNFRTGKVINAQMDLRLK</sequence>
<comment type="caution">
    <text evidence="1">The sequence shown here is derived from an EMBL/GenBank/DDBJ whole genome shotgun (WGS) entry which is preliminary data.</text>
</comment>
<accession>A0A4C1SNJ9</accession>
<dbReference type="Proteomes" id="UP000299102">
    <property type="component" value="Unassembled WGS sequence"/>
</dbReference>
<protein>
    <submittedName>
        <fullName evidence="1">Uncharacterized protein</fullName>
    </submittedName>
</protein>
<gene>
    <name evidence="1" type="ORF">EVAR_101454_1</name>
</gene>
<reference evidence="1 2" key="1">
    <citation type="journal article" date="2019" name="Commun. Biol.">
        <title>The bagworm genome reveals a unique fibroin gene that provides high tensile strength.</title>
        <authorList>
            <person name="Kono N."/>
            <person name="Nakamura H."/>
            <person name="Ohtoshi R."/>
            <person name="Tomita M."/>
            <person name="Numata K."/>
            <person name="Arakawa K."/>
        </authorList>
    </citation>
    <scope>NUCLEOTIDE SEQUENCE [LARGE SCALE GENOMIC DNA]</scope>
</reference>
<evidence type="ECO:0000313" key="1">
    <source>
        <dbReference type="EMBL" id="GBP02798.1"/>
    </source>
</evidence>
<keyword evidence="2" id="KW-1185">Reference proteome</keyword>
<proteinExistence type="predicted"/>